<dbReference type="AlphaFoldDB" id="A0A835IPD0"/>
<dbReference type="GO" id="GO:0035251">
    <property type="term" value="F:UDP-glucosyltransferase activity"/>
    <property type="evidence" value="ECO:0007669"/>
    <property type="project" value="TreeGrafter"/>
</dbReference>
<proteinExistence type="inferred from homology"/>
<dbReference type="OrthoDB" id="5835829at2759"/>
<dbReference type="Proteomes" id="UP000631114">
    <property type="component" value="Unassembled WGS sequence"/>
</dbReference>
<evidence type="ECO:0000313" key="3">
    <source>
        <dbReference type="Proteomes" id="UP000631114"/>
    </source>
</evidence>
<evidence type="ECO:0000256" key="1">
    <source>
        <dbReference type="ARBA" id="ARBA00009995"/>
    </source>
</evidence>
<dbReference type="PANTHER" id="PTHR48047">
    <property type="entry name" value="GLYCOSYLTRANSFERASE"/>
    <property type="match status" value="1"/>
</dbReference>
<evidence type="ECO:0000313" key="2">
    <source>
        <dbReference type="EMBL" id="KAF9619258.1"/>
    </source>
</evidence>
<protein>
    <submittedName>
        <fullName evidence="2">Uncharacterized protein</fullName>
    </submittedName>
</protein>
<comment type="similarity">
    <text evidence="1">Belongs to the UDP-glycosyltransferase family.</text>
</comment>
<dbReference type="SUPFAM" id="SSF53756">
    <property type="entry name" value="UDP-Glycosyltransferase/glycogen phosphorylase"/>
    <property type="match status" value="2"/>
</dbReference>
<comment type="caution">
    <text evidence="2">The sequence shown here is derived from an EMBL/GenBank/DDBJ whole genome shotgun (WGS) entry which is preliminary data.</text>
</comment>
<dbReference type="EMBL" id="JADFTS010000002">
    <property type="protein sequence ID" value="KAF9619258.1"/>
    <property type="molecule type" value="Genomic_DNA"/>
</dbReference>
<sequence length="219" mass="24540">MGYEARQLHVFFYPLMAHGHIILGFFPAVEAGLHGGCKNTNSVPSEDLFGTFFMAVDAARKYGISRLVFHGTSCFSECVTANIKRYASHQKVTPNSEIFVVPGLPDQIEMTKSKLPIRADSNDPLAEIKEKRTESEVKSFGILMNRFYELESAYTEYYTKEIGLRITQLMGNGEEAEDMRKRARELGEKAKKAVEKGGSSYSDLTAVIEELRLHSQPST</sequence>
<dbReference type="PANTHER" id="PTHR48047:SF182">
    <property type="entry name" value="GLYCOSYLTRANSFERASE"/>
    <property type="match status" value="1"/>
</dbReference>
<gene>
    <name evidence="2" type="ORF">IFM89_005812</name>
</gene>
<organism evidence="2 3">
    <name type="scientific">Coptis chinensis</name>
    <dbReference type="NCBI Taxonomy" id="261450"/>
    <lineage>
        <taxon>Eukaryota</taxon>
        <taxon>Viridiplantae</taxon>
        <taxon>Streptophyta</taxon>
        <taxon>Embryophyta</taxon>
        <taxon>Tracheophyta</taxon>
        <taxon>Spermatophyta</taxon>
        <taxon>Magnoliopsida</taxon>
        <taxon>Ranunculales</taxon>
        <taxon>Ranunculaceae</taxon>
        <taxon>Coptidoideae</taxon>
        <taxon>Coptis</taxon>
    </lineage>
</organism>
<keyword evidence="3" id="KW-1185">Reference proteome</keyword>
<reference evidence="2 3" key="1">
    <citation type="submission" date="2020-10" db="EMBL/GenBank/DDBJ databases">
        <title>The Coptis chinensis genome and diversification of protoberbering-type alkaloids.</title>
        <authorList>
            <person name="Wang B."/>
            <person name="Shu S."/>
            <person name="Song C."/>
            <person name="Liu Y."/>
        </authorList>
    </citation>
    <scope>NUCLEOTIDE SEQUENCE [LARGE SCALE GENOMIC DNA]</scope>
    <source>
        <strain evidence="2">HL-2020</strain>
        <tissue evidence="2">Leaf</tissue>
    </source>
</reference>
<accession>A0A835IPD0</accession>
<name>A0A835IPD0_9MAGN</name>
<dbReference type="Gene3D" id="3.40.50.2000">
    <property type="entry name" value="Glycogen Phosphorylase B"/>
    <property type="match status" value="3"/>
</dbReference>